<reference evidence="2" key="1">
    <citation type="submission" date="2021-01" db="EMBL/GenBank/DDBJ databases">
        <authorList>
            <person name="Corre E."/>
            <person name="Pelletier E."/>
            <person name="Niang G."/>
            <person name="Scheremetjew M."/>
            <person name="Finn R."/>
            <person name="Kale V."/>
            <person name="Holt S."/>
            <person name="Cochrane G."/>
            <person name="Meng A."/>
            <person name="Brown T."/>
            <person name="Cohen L."/>
        </authorList>
    </citation>
    <scope>NUCLEOTIDE SEQUENCE</scope>
    <source>
        <strain evidence="2">CCMP325</strain>
    </source>
</reference>
<protein>
    <submittedName>
        <fullName evidence="2">Uncharacterized protein</fullName>
    </submittedName>
</protein>
<dbReference type="EMBL" id="HBEO01027000">
    <property type="protein sequence ID" value="CAD8498359.1"/>
    <property type="molecule type" value="Transcribed_RNA"/>
</dbReference>
<proteinExistence type="predicted"/>
<dbReference type="AlphaFoldDB" id="A0A7S0EYA4"/>
<evidence type="ECO:0000256" key="1">
    <source>
        <dbReference type="SAM" id="MobiDB-lite"/>
    </source>
</evidence>
<evidence type="ECO:0000313" key="2">
    <source>
        <dbReference type="EMBL" id="CAD8498359.1"/>
    </source>
</evidence>
<accession>A0A7S0EYA4</accession>
<sequence length="114" mass="13716">MSKEIWEDFFGVKEEVVRRPHRRNSTGELVRIDLEQVWKAAERDRRLLQILYRLNHIEDKGKKERETEDDMLPIQRNGSARNLLKPTSNMSVKQYKARRSSCPDLQDYHMDFQI</sequence>
<feature type="compositionally biased region" description="Polar residues" evidence="1">
    <location>
        <begin position="76"/>
        <end position="92"/>
    </location>
</feature>
<gene>
    <name evidence="2" type="ORF">HPHI1048_LOCUS18192</name>
</gene>
<organism evidence="2">
    <name type="scientific">Hanusia phi</name>
    <dbReference type="NCBI Taxonomy" id="3032"/>
    <lineage>
        <taxon>Eukaryota</taxon>
        <taxon>Cryptophyceae</taxon>
        <taxon>Pyrenomonadales</taxon>
        <taxon>Geminigeraceae</taxon>
        <taxon>Hanusia</taxon>
    </lineage>
</organism>
<feature type="region of interest" description="Disordered" evidence="1">
    <location>
        <begin position="61"/>
        <end position="98"/>
    </location>
</feature>
<name>A0A7S0EYA4_9CRYP</name>